<gene>
    <name evidence="3" type="ORF">Rin_00022020</name>
</gene>
<dbReference type="SMART" id="SM00421">
    <property type="entry name" value="HTH_LUXR"/>
    <property type="match status" value="1"/>
</dbReference>
<dbReference type="Pfam" id="PF00196">
    <property type="entry name" value="GerE"/>
    <property type="match status" value="1"/>
</dbReference>
<evidence type="ECO:0000313" key="4">
    <source>
        <dbReference type="Proteomes" id="UP000004116"/>
    </source>
</evidence>
<dbReference type="SUPFAM" id="SSF46894">
    <property type="entry name" value="C-terminal effector domain of the bipartite response regulators"/>
    <property type="match status" value="1"/>
</dbReference>
<dbReference type="GO" id="GO:0003677">
    <property type="term" value="F:DNA binding"/>
    <property type="evidence" value="ECO:0007669"/>
    <property type="project" value="UniProtKB-KW"/>
</dbReference>
<dbReference type="OrthoDB" id="6480153at2"/>
<dbReference type="InterPro" id="IPR016032">
    <property type="entry name" value="Sig_transdc_resp-reg_C-effctor"/>
</dbReference>
<accession>G2H2A3</accession>
<dbReference type="InterPro" id="IPR013656">
    <property type="entry name" value="PAS_4"/>
</dbReference>
<evidence type="ECO:0000256" key="1">
    <source>
        <dbReference type="ARBA" id="ARBA00023125"/>
    </source>
</evidence>
<keyword evidence="1 3" id="KW-0238">DNA-binding</keyword>
<dbReference type="Gene3D" id="1.10.10.10">
    <property type="entry name" value="Winged helix-like DNA-binding domain superfamily/Winged helix DNA-binding domain"/>
    <property type="match status" value="1"/>
</dbReference>
<feature type="domain" description="HTH luxR-type" evidence="2">
    <location>
        <begin position="154"/>
        <end position="211"/>
    </location>
</feature>
<keyword evidence="4" id="KW-1185">Reference proteome</keyword>
<dbReference type="InterPro" id="IPR036388">
    <property type="entry name" value="WH-like_DNA-bd_sf"/>
</dbReference>
<organism evidence="3 4">
    <name type="scientific">Candidatus Regiella insecticola 5.15</name>
    <dbReference type="NCBI Taxonomy" id="1005043"/>
    <lineage>
        <taxon>Bacteria</taxon>
        <taxon>Pseudomonadati</taxon>
        <taxon>Pseudomonadota</taxon>
        <taxon>Gammaproteobacteria</taxon>
        <taxon>Enterobacterales</taxon>
        <taxon>Enterobacteriaceae</taxon>
        <taxon>aphid secondary symbionts</taxon>
        <taxon>Candidatus Regiella</taxon>
    </lineage>
</organism>
<protein>
    <submittedName>
        <fullName evidence="3">Response regulator containing a CheY-like receiver domain and an HTH DNA-binding domain</fullName>
    </submittedName>
</protein>
<dbReference type="GO" id="GO:0006355">
    <property type="term" value="P:regulation of DNA-templated transcription"/>
    <property type="evidence" value="ECO:0007669"/>
    <property type="project" value="InterPro"/>
</dbReference>
<dbReference type="InterPro" id="IPR000792">
    <property type="entry name" value="Tscrpt_reg_LuxR_C"/>
</dbReference>
<proteinExistence type="predicted"/>
<dbReference type="RefSeq" id="WP_006707826.1">
    <property type="nucleotide sequence ID" value="NZ_AGCA01000520.1"/>
</dbReference>
<reference evidence="3 4" key="1">
    <citation type="journal article" date="2012" name="Genome Res.">
        <title>Genomic basis of endosymbiont-conferred protection against an insect parasitoid.</title>
        <authorList>
            <person name="Hansen A.K."/>
            <person name="Vorburger C."/>
            <person name="Moran N.A."/>
        </authorList>
    </citation>
    <scope>NUCLEOTIDE SEQUENCE [LARGE SCALE GENOMIC DNA]</scope>
    <source>
        <strain evidence="4">R5.15</strain>
    </source>
</reference>
<name>G2H2A3_9ENTR</name>
<dbReference type="Pfam" id="PF08448">
    <property type="entry name" value="PAS_4"/>
    <property type="match status" value="1"/>
</dbReference>
<sequence length="249" mass="28753">MSKAALSFLPEEVPAPLVSSWEDSGDPWGFKDHNARYLYANASFFDLLNLPLESNIERLPDTKQSDSHFSQFLSQFTEQEQQAKKTKKKVSSIETYCFGREEKIQPYLFDKFPLLNAKKEYIGIIFHGKKMDFFTGEQYRNHESPVNFLVEKPDDFLTDQEFEVLFYLCEDASDAVIAEALSLSEEEVAQHRKTIYQKAQAESLASLNDFCKKRGYQGYVPQKLLRPSSVIIPFTEWNLNDLDSEIAQN</sequence>
<dbReference type="Proteomes" id="UP000004116">
    <property type="component" value="Unassembled WGS sequence"/>
</dbReference>
<evidence type="ECO:0000313" key="3">
    <source>
        <dbReference type="EMBL" id="EGY27871.1"/>
    </source>
</evidence>
<dbReference type="EMBL" id="AGCA01000520">
    <property type="protein sequence ID" value="EGY27871.1"/>
    <property type="molecule type" value="Genomic_DNA"/>
</dbReference>
<comment type="caution">
    <text evidence="3">The sequence shown here is derived from an EMBL/GenBank/DDBJ whole genome shotgun (WGS) entry which is preliminary data.</text>
</comment>
<evidence type="ECO:0000259" key="2">
    <source>
        <dbReference type="SMART" id="SM00421"/>
    </source>
</evidence>
<dbReference type="AlphaFoldDB" id="G2H2A3"/>